<dbReference type="KEGG" id="taqu:KDW03_12015"/>
<organism evidence="1 2">
    <name type="scientific">Thermospira aquatica</name>
    <dbReference type="NCBI Taxonomy" id="2828656"/>
    <lineage>
        <taxon>Bacteria</taxon>
        <taxon>Pseudomonadati</taxon>
        <taxon>Spirochaetota</taxon>
        <taxon>Spirochaetia</taxon>
        <taxon>Brevinematales</taxon>
        <taxon>Thermospiraceae</taxon>
        <taxon>Thermospira</taxon>
    </lineage>
</organism>
<gene>
    <name evidence="1" type="ORF">KDW03_12015</name>
</gene>
<dbReference type="RefSeq" id="WP_271435318.1">
    <property type="nucleotide sequence ID" value="NZ_CP073355.1"/>
</dbReference>
<reference evidence="1" key="1">
    <citation type="submission" date="2021-04" db="EMBL/GenBank/DDBJ databases">
        <authorList>
            <person name="Postec A."/>
        </authorList>
    </citation>
    <scope>NUCLEOTIDE SEQUENCE</scope>
    <source>
        <strain evidence="1">F1F22</strain>
    </source>
</reference>
<keyword evidence="2" id="KW-1185">Reference proteome</keyword>
<sequence>MRKAWVVLLLGLVFVGCEITTVEHRYKQRFDHFYGLLNDKEKAAFRADDFVTLGKLLDERMSRDKQFSNAMDAVMFDEAIHTFRMDQVGMFFKRYILTGFHQDDYQTFVNMIPKEMLVKFIENNSSVVSELESLMKREKKVALWWKKVQTDGRLGDFSPGETLSFYRWYIFPERTRSQVYYVVKFLSEQKLLGMFLKGDEMFFERIQRLTPVAATRELRLLKSRAGLERLSDGEFFRVYRDIVFKEMDQVALKKTLAMFPVE</sequence>
<evidence type="ECO:0000313" key="1">
    <source>
        <dbReference type="EMBL" id="URA10186.1"/>
    </source>
</evidence>
<dbReference type="PROSITE" id="PS51257">
    <property type="entry name" value="PROKAR_LIPOPROTEIN"/>
    <property type="match status" value="1"/>
</dbReference>
<evidence type="ECO:0008006" key="3">
    <source>
        <dbReference type="Google" id="ProtNLM"/>
    </source>
</evidence>
<proteinExistence type="predicted"/>
<dbReference type="AlphaFoldDB" id="A0AAX3BEJ6"/>
<evidence type="ECO:0000313" key="2">
    <source>
        <dbReference type="Proteomes" id="UP001056539"/>
    </source>
</evidence>
<dbReference type="Proteomes" id="UP001056539">
    <property type="component" value="Chromosome"/>
</dbReference>
<protein>
    <recommendedName>
        <fullName evidence="3">Lipoprotein</fullName>
    </recommendedName>
</protein>
<name>A0AAX3BEJ6_9SPIR</name>
<reference evidence="1" key="2">
    <citation type="submission" date="2022-06" db="EMBL/GenBank/DDBJ databases">
        <title>Thermospira aquatica gen. nov., sp. nov.</title>
        <authorList>
            <person name="Ben Ali Gam Z."/>
            <person name="Labat M."/>
        </authorList>
    </citation>
    <scope>NUCLEOTIDE SEQUENCE</scope>
    <source>
        <strain evidence="1">F1F22</strain>
    </source>
</reference>
<accession>A0AAX3BEJ6</accession>
<dbReference type="EMBL" id="CP073355">
    <property type="protein sequence ID" value="URA10186.1"/>
    <property type="molecule type" value="Genomic_DNA"/>
</dbReference>